<evidence type="ECO:0000313" key="5">
    <source>
        <dbReference type="EMBL" id="OCS93658.1"/>
    </source>
</evidence>
<accession>A0A1C0Z2Q9</accession>
<gene>
    <name evidence="5" type="ORF">A6K76_04810</name>
</gene>
<reference evidence="5 6" key="1">
    <citation type="submission" date="2016-07" db="EMBL/GenBank/DDBJ databases">
        <title>Caryophanon latum genome sequencing.</title>
        <authorList>
            <person name="Verma A."/>
            <person name="Pal Y."/>
            <person name="Krishnamurthi S."/>
        </authorList>
    </citation>
    <scope>NUCLEOTIDE SEQUENCE [LARGE SCALE GENOMIC DNA]</scope>
    <source>
        <strain evidence="5 6">DSM 14151</strain>
    </source>
</reference>
<evidence type="ECO:0000256" key="2">
    <source>
        <dbReference type="ARBA" id="ARBA00022759"/>
    </source>
</evidence>
<dbReference type="Proteomes" id="UP000093482">
    <property type="component" value="Unassembled WGS sequence"/>
</dbReference>
<dbReference type="AlphaFoldDB" id="A0A1C0Z2Q9"/>
<dbReference type="Gene3D" id="2.40.50.90">
    <property type="match status" value="1"/>
</dbReference>
<proteinExistence type="predicted"/>
<evidence type="ECO:0000256" key="1">
    <source>
        <dbReference type="ARBA" id="ARBA00022722"/>
    </source>
</evidence>
<feature type="domain" description="TNase-like" evidence="4">
    <location>
        <begin position="47"/>
        <end position="175"/>
    </location>
</feature>
<dbReference type="InterPro" id="IPR016071">
    <property type="entry name" value="Staphylococal_nuclease_OB-fold"/>
</dbReference>
<evidence type="ECO:0000256" key="3">
    <source>
        <dbReference type="ARBA" id="ARBA00022801"/>
    </source>
</evidence>
<keyword evidence="6" id="KW-1185">Reference proteome</keyword>
<evidence type="ECO:0000259" key="4">
    <source>
        <dbReference type="PROSITE" id="PS50830"/>
    </source>
</evidence>
<keyword evidence="3" id="KW-0378">Hydrolase</keyword>
<organism evidence="5 6">
    <name type="scientific">Caryophanon latum</name>
    <dbReference type="NCBI Taxonomy" id="33977"/>
    <lineage>
        <taxon>Bacteria</taxon>
        <taxon>Bacillati</taxon>
        <taxon>Bacillota</taxon>
        <taxon>Bacilli</taxon>
        <taxon>Bacillales</taxon>
        <taxon>Caryophanaceae</taxon>
        <taxon>Caryophanon</taxon>
    </lineage>
</organism>
<keyword evidence="2" id="KW-0255">Endonuclease</keyword>
<dbReference type="SMART" id="SM00318">
    <property type="entry name" value="SNc"/>
    <property type="match status" value="1"/>
</dbReference>
<comment type="caution">
    <text evidence="5">The sequence shown here is derived from an EMBL/GenBank/DDBJ whole genome shotgun (WGS) entry which is preliminary data.</text>
</comment>
<dbReference type="PROSITE" id="PS50830">
    <property type="entry name" value="TNASE_3"/>
    <property type="match status" value="1"/>
</dbReference>
<sequence>MKLHDIRTLIKSLPIVLAVGLYLVFKPDAADTADVKMEYAVTQTGNELYEVTYGEVINGDTVNVIVDGQSQPVRLLMIDTPNAPQPYAEEAKERVEQLLSEAKKIQLLHDVGAQQDEDGRLLAYVFVDGVSLQEHLLKEGYATVRDVTVPNNTFEKQFESIEKQAKQAKLNIWSIDGYVDETDGFQEDVMN</sequence>
<dbReference type="EMBL" id="MATO01000006">
    <property type="protein sequence ID" value="OCS93658.1"/>
    <property type="molecule type" value="Genomic_DNA"/>
</dbReference>
<protein>
    <recommendedName>
        <fullName evidence="4">TNase-like domain-containing protein</fullName>
    </recommendedName>
</protein>
<dbReference type="PANTHER" id="PTHR12302">
    <property type="entry name" value="EBNA2 BINDING PROTEIN P100"/>
    <property type="match status" value="1"/>
</dbReference>
<name>A0A1C0Z2Q9_9BACL</name>
<dbReference type="Pfam" id="PF00565">
    <property type="entry name" value="SNase"/>
    <property type="match status" value="1"/>
</dbReference>
<dbReference type="PANTHER" id="PTHR12302:SF3">
    <property type="entry name" value="SERINE_THREONINE-PROTEIN KINASE 31"/>
    <property type="match status" value="1"/>
</dbReference>
<dbReference type="SUPFAM" id="SSF50199">
    <property type="entry name" value="Staphylococcal nuclease"/>
    <property type="match status" value="1"/>
</dbReference>
<dbReference type="RefSeq" id="WP_066461528.1">
    <property type="nucleotide sequence ID" value="NZ_MATO01000006.1"/>
</dbReference>
<keyword evidence="1" id="KW-0540">Nuclease</keyword>
<dbReference type="InterPro" id="IPR035437">
    <property type="entry name" value="SNase_OB-fold_sf"/>
</dbReference>
<dbReference type="OrthoDB" id="4376109at2"/>
<dbReference type="GO" id="GO:0016787">
    <property type="term" value="F:hydrolase activity"/>
    <property type="evidence" value="ECO:0007669"/>
    <property type="project" value="UniProtKB-KW"/>
</dbReference>
<evidence type="ECO:0000313" key="6">
    <source>
        <dbReference type="Proteomes" id="UP000093482"/>
    </source>
</evidence>
<dbReference type="GO" id="GO:0004519">
    <property type="term" value="F:endonuclease activity"/>
    <property type="evidence" value="ECO:0007669"/>
    <property type="project" value="UniProtKB-KW"/>
</dbReference>